<evidence type="ECO:0000313" key="1">
    <source>
        <dbReference type="EMBL" id="KAF2626438.1"/>
    </source>
</evidence>
<keyword evidence="2" id="KW-1185">Reference proteome</keyword>
<sequence length="191" mass="20693">MLFTTVAALLFPVAIMAVPAQKPASGDDLCSPVSYILSEYTITHNSDYTFISFNIQSSYTVDSRANDPIKDGANCEADGAVIPNSNECNIKGKETDDLVFGLRKGSTDASYRIQHEWKCNDATWTSTNDITLPPLSCDAVEDGKNGDTVRCTVKPVIFTPQNVHKLSEDDLKKKVASKVKADAKPTAQPSS</sequence>
<proteinExistence type="predicted"/>
<dbReference type="EMBL" id="MU006721">
    <property type="protein sequence ID" value="KAF2626438.1"/>
    <property type="molecule type" value="Genomic_DNA"/>
</dbReference>
<comment type="caution">
    <text evidence="1">The sequence shown here is derived from an EMBL/GenBank/DDBJ whole genome shotgun (WGS) entry which is preliminary data.</text>
</comment>
<evidence type="ECO:0000313" key="2">
    <source>
        <dbReference type="Proteomes" id="UP000799754"/>
    </source>
</evidence>
<reference evidence="1" key="1">
    <citation type="journal article" date="2020" name="Stud. Mycol.">
        <title>101 Dothideomycetes genomes: a test case for predicting lifestyles and emergence of pathogens.</title>
        <authorList>
            <person name="Haridas S."/>
            <person name="Albert R."/>
            <person name="Binder M."/>
            <person name="Bloem J."/>
            <person name="Labutti K."/>
            <person name="Salamov A."/>
            <person name="Andreopoulos B."/>
            <person name="Baker S."/>
            <person name="Barry K."/>
            <person name="Bills G."/>
            <person name="Bluhm B."/>
            <person name="Cannon C."/>
            <person name="Castanera R."/>
            <person name="Culley D."/>
            <person name="Daum C."/>
            <person name="Ezra D."/>
            <person name="Gonzalez J."/>
            <person name="Henrissat B."/>
            <person name="Kuo A."/>
            <person name="Liang C."/>
            <person name="Lipzen A."/>
            <person name="Lutzoni F."/>
            <person name="Magnuson J."/>
            <person name="Mondo S."/>
            <person name="Nolan M."/>
            <person name="Ohm R."/>
            <person name="Pangilinan J."/>
            <person name="Park H.-J."/>
            <person name="Ramirez L."/>
            <person name="Alfaro M."/>
            <person name="Sun H."/>
            <person name="Tritt A."/>
            <person name="Yoshinaga Y."/>
            <person name="Zwiers L.-H."/>
            <person name="Turgeon B."/>
            <person name="Goodwin S."/>
            <person name="Spatafora J."/>
            <person name="Crous P."/>
            <person name="Grigoriev I."/>
        </authorList>
    </citation>
    <scope>NUCLEOTIDE SEQUENCE</scope>
    <source>
        <strain evidence="1">CBS 525.71</strain>
    </source>
</reference>
<accession>A0ACB6RZ55</accession>
<organism evidence="1 2">
    <name type="scientific">Macroventuria anomochaeta</name>
    <dbReference type="NCBI Taxonomy" id="301207"/>
    <lineage>
        <taxon>Eukaryota</taxon>
        <taxon>Fungi</taxon>
        <taxon>Dikarya</taxon>
        <taxon>Ascomycota</taxon>
        <taxon>Pezizomycotina</taxon>
        <taxon>Dothideomycetes</taxon>
        <taxon>Pleosporomycetidae</taxon>
        <taxon>Pleosporales</taxon>
        <taxon>Pleosporineae</taxon>
        <taxon>Didymellaceae</taxon>
        <taxon>Macroventuria</taxon>
    </lineage>
</organism>
<dbReference type="Proteomes" id="UP000799754">
    <property type="component" value="Unassembled WGS sequence"/>
</dbReference>
<protein>
    <submittedName>
        <fullName evidence="1">Uncharacterized protein</fullName>
    </submittedName>
</protein>
<gene>
    <name evidence="1" type="ORF">BU25DRAFT_98499</name>
</gene>
<name>A0ACB6RZ55_9PLEO</name>